<organism evidence="2 3">
    <name type="scientific">Streptomyces lonarensis</name>
    <dbReference type="NCBI Taxonomy" id="700599"/>
    <lineage>
        <taxon>Bacteria</taxon>
        <taxon>Bacillati</taxon>
        <taxon>Actinomycetota</taxon>
        <taxon>Actinomycetes</taxon>
        <taxon>Kitasatosporales</taxon>
        <taxon>Streptomycetaceae</taxon>
        <taxon>Streptomyces</taxon>
    </lineage>
</organism>
<accession>A0A7X6HYB1</accession>
<dbReference type="AlphaFoldDB" id="A0A7X6HYB1"/>
<evidence type="ECO:0000313" key="2">
    <source>
        <dbReference type="EMBL" id="NJQ05431.1"/>
    </source>
</evidence>
<keyword evidence="3" id="KW-1185">Reference proteome</keyword>
<evidence type="ECO:0000313" key="3">
    <source>
        <dbReference type="Proteomes" id="UP000578686"/>
    </source>
</evidence>
<dbReference type="EMBL" id="JAAVJD010000036">
    <property type="protein sequence ID" value="NJQ05431.1"/>
    <property type="molecule type" value="Genomic_DNA"/>
</dbReference>
<reference evidence="2 3" key="1">
    <citation type="submission" date="2020-03" db="EMBL/GenBank/DDBJ databases">
        <title>Draft genome of Streptomyces sp. ventii, isolated from the Axial Seamount in the Pacific Ocean, and resequencing of the two type strains Streptomyces lonarensis strain NCL 716 and Streptomyces bohaiensis strain 11A07.</title>
        <authorList>
            <person name="Loughran R.M."/>
            <person name="Pfannmuller K.M."/>
            <person name="Wasson B.J."/>
            <person name="Deadmond M.C."/>
            <person name="Paddock B.E."/>
            <person name="Koyack M.J."/>
            <person name="Gallegos D.A."/>
            <person name="Mitchell E.A."/>
            <person name="Ushijima B."/>
            <person name="Saw J.H."/>
            <person name="Mcphail K.L."/>
            <person name="Videau P."/>
        </authorList>
    </citation>
    <scope>NUCLEOTIDE SEQUENCE [LARGE SCALE GENOMIC DNA]</scope>
    <source>
        <strain evidence="2 3">NCL716</strain>
    </source>
</reference>
<sequence>MYEDDVVELAIEADSVRQQMADGNLAVDAGDRAALTSIQRMCTLGYSAAAPENFDEYLALDLRRAARCSGHDPAQKPVGTVIRHAAELVEAGCNPHTVLNALAPLVEPATVEEQAAADATAPREAPAPLDEAG</sequence>
<dbReference type="Proteomes" id="UP000578686">
    <property type="component" value="Unassembled WGS sequence"/>
</dbReference>
<protein>
    <submittedName>
        <fullName evidence="2">Uncharacterized protein</fullName>
    </submittedName>
</protein>
<name>A0A7X6HYB1_9ACTN</name>
<dbReference type="RefSeq" id="WP_167968716.1">
    <property type="nucleotide sequence ID" value="NZ_BHZG01000043.1"/>
</dbReference>
<comment type="caution">
    <text evidence="2">The sequence shown here is derived from an EMBL/GenBank/DDBJ whole genome shotgun (WGS) entry which is preliminary data.</text>
</comment>
<evidence type="ECO:0000256" key="1">
    <source>
        <dbReference type="SAM" id="MobiDB-lite"/>
    </source>
</evidence>
<feature type="region of interest" description="Disordered" evidence="1">
    <location>
        <begin position="112"/>
        <end position="133"/>
    </location>
</feature>
<gene>
    <name evidence="2" type="ORF">HCN56_07540</name>
</gene>
<proteinExistence type="predicted"/>